<evidence type="ECO:0000313" key="1">
    <source>
        <dbReference type="EMBL" id="KAA6406667.1"/>
    </source>
</evidence>
<dbReference type="EMBL" id="VXIT01000024">
    <property type="protein sequence ID" value="KAA6406667.1"/>
    <property type="molecule type" value="Genomic_DNA"/>
</dbReference>
<dbReference type="AlphaFoldDB" id="A0A5M8PBK2"/>
<organism evidence="1 2">
    <name type="scientific">Lasallia pustulata</name>
    <dbReference type="NCBI Taxonomy" id="136370"/>
    <lineage>
        <taxon>Eukaryota</taxon>
        <taxon>Fungi</taxon>
        <taxon>Dikarya</taxon>
        <taxon>Ascomycota</taxon>
        <taxon>Pezizomycotina</taxon>
        <taxon>Lecanoromycetes</taxon>
        <taxon>OSLEUM clade</taxon>
        <taxon>Umbilicariomycetidae</taxon>
        <taxon>Umbilicariales</taxon>
        <taxon>Umbilicariaceae</taxon>
        <taxon>Lasallia</taxon>
    </lineage>
</organism>
<name>A0A5M8PBK2_9LECA</name>
<comment type="caution">
    <text evidence="1">The sequence shown here is derived from an EMBL/GenBank/DDBJ whole genome shotgun (WGS) entry which is preliminary data.</text>
</comment>
<sequence length="154" mass="16677">MDGGVFPRLIMTTGVLPATECAPTWDGQVARADAMWGASDATMQAPSDRRRVLLHNCFAASLLCTQSAGTPPLIASSNYLGSSQHERVQTVPVDGKLEGRWPHEEALIGNLSDRGDYLPHCCCSEQGQGPGAKQVAISTWRSPRIGQPRRYGHY</sequence>
<gene>
    <name evidence="1" type="ORF">FRX48_09599</name>
</gene>
<protein>
    <submittedName>
        <fullName evidence="1">Uncharacterized protein</fullName>
    </submittedName>
</protein>
<proteinExistence type="predicted"/>
<evidence type="ECO:0000313" key="2">
    <source>
        <dbReference type="Proteomes" id="UP000324767"/>
    </source>
</evidence>
<dbReference type="Proteomes" id="UP000324767">
    <property type="component" value="Unassembled WGS sequence"/>
</dbReference>
<accession>A0A5M8PBK2</accession>
<reference evidence="1 2" key="1">
    <citation type="submission" date="2019-09" db="EMBL/GenBank/DDBJ databases">
        <title>The hologenome of the rock-dwelling lichen Lasallia pustulata.</title>
        <authorList>
            <person name="Greshake Tzovaras B."/>
            <person name="Segers F."/>
            <person name="Bicker A."/>
            <person name="Dal Grande F."/>
            <person name="Otte J."/>
            <person name="Hankeln T."/>
            <person name="Schmitt I."/>
            <person name="Ebersberger I."/>
        </authorList>
    </citation>
    <scope>NUCLEOTIDE SEQUENCE [LARGE SCALE GENOMIC DNA]</scope>
    <source>
        <strain evidence="1">A1-1</strain>
    </source>
</reference>